<proteinExistence type="inferred from homology"/>
<dbReference type="AlphaFoldDB" id="A0A7G6VZN8"/>
<dbReference type="InterPro" id="IPR004484">
    <property type="entry name" value="CbiA/CobB_synth"/>
</dbReference>
<dbReference type="PANTHER" id="PTHR43873:SF1">
    <property type="entry name" value="COBYRINATE A,C-DIAMIDE SYNTHASE"/>
    <property type="match status" value="1"/>
</dbReference>
<dbReference type="SUPFAM" id="SSF52540">
    <property type="entry name" value="P-loop containing nucleoside triphosphate hydrolases"/>
    <property type="match status" value="1"/>
</dbReference>
<dbReference type="RefSeq" id="WP_185885941.1">
    <property type="nucleotide sequence ID" value="NZ_CP060053.1"/>
</dbReference>
<organism evidence="12 13">
    <name type="scientific">Croceicoccus marinus</name>
    <dbReference type="NCBI Taxonomy" id="450378"/>
    <lineage>
        <taxon>Bacteria</taxon>
        <taxon>Pseudomonadati</taxon>
        <taxon>Pseudomonadota</taxon>
        <taxon>Alphaproteobacteria</taxon>
        <taxon>Sphingomonadales</taxon>
        <taxon>Erythrobacteraceae</taxon>
        <taxon>Croceicoccus</taxon>
    </lineage>
</organism>
<evidence type="ECO:0000256" key="9">
    <source>
        <dbReference type="ARBA" id="ARBA00022962"/>
    </source>
</evidence>
<dbReference type="GO" id="GO:0005524">
    <property type="term" value="F:ATP binding"/>
    <property type="evidence" value="ECO:0007669"/>
    <property type="project" value="UniProtKB-KW"/>
</dbReference>
<evidence type="ECO:0000256" key="2">
    <source>
        <dbReference type="ARBA" id="ARBA00004953"/>
    </source>
</evidence>
<dbReference type="InterPro" id="IPR011698">
    <property type="entry name" value="GATase_3"/>
</dbReference>
<comment type="similarity">
    <text evidence="3">Belongs to the CobB/CobQ family. CobQ subfamily.</text>
</comment>
<reference evidence="12 13" key="1">
    <citation type="submission" date="2020-08" db="EMBL/GenBank/DDBJ databases">
        <authorList>
            <person name="Liu G."/>
            <person name="Sun C."/>
        </authorList>
    </citation>
    <scope>NUCLEOTIDE SEQUENCE [LARGE SCALE GENOMIC DNA]</scope>
    <source>
        <strain evidence="12 13">OT19</strain>
        <plasmid evidence="12 13">plas1</plasmid>
    </source>
</reference>
<keyword evidence="7" id="KW-0067">ATP-binding</keyword>
<evidence type="ECO:0000256" key="7">
    <source>
        <dbReference type="ARBA" id="ARBA00022840"/>
    </source>
</evidence>
<dbReference type="Pfam" id="PF01656">
    <property type="entry name" value="CbiA"/>
    <property type="match status" value="1"/>
</dbReference>
<dbReference type="Gene3D" id="3.40.50.880">
    <property type="match status" value="1"/>
</dbReference>
<evidence type="ECO:0000256" key="6">
    <source>
        <dbReference type="ARBA" id="ARBA00022741"/>
    </source>
</evidence>
<evidence type="ECO:0000256" key="3">
    <source>
        <dbReference type="ARBA" id="ARBA00006205"/>
    </source>
</evidence>
<gene>
    <name evidence="12" type="ORF">H4O24_19555</name>
</gene>
<geneLocation type="plasmid" evidence="12 13">
    <name>plas1</name>
</geneLocation>
<dbReference type="InterPro" id="IPR029062">
    <property type="entry name" value="Class_I_gatase-like"/>
</dbReference>
<dbReference type="PROSITE" id="PS51274">
    <property type="entry name" value="GATASE_COBBQ"/>
    <property type="match status" value="1"/>
</dbReference>
<feature type="domain" description="CobQ/CobB/MinD/ParA nucleotide binding" evidence="10">
    <location>
        <begin position="11"/>
        <end position="183"/>
    </location>
</feature>
<dbReference type="GO" id="GO:0009236">
    <property type="term" value="P:cobalamin biosynthetic process"/>
    <property type="evidence" value="ECO:0007669"/>
    <property type="project" value="UniProtKB-KW"/>
</dbReference>
<accession>A0A7G6VZN8</accession>
<evidence type="ECO:0000313" key="13">
    <source>
        <dbReference type="Proteomes" id="UP000515297"/>
    </source>
</evidence>
<keyword evidence="6" id="KW-0547">Nucleotide-binding</keyword>
<dbReference type="Gene3D" id="3.40.50.300">
    <property type="entry name" value="P-loop containing nucleotide triphosphate hydrolases"/>
    <property type="match status" value="1"/>
</dbReference>
<evidence type="ECO:0000256" key="1">
    <source>
        <dbReference type="ARBA" id="ARBA00001946"/>
    </source>
</evidence>
<dbReference type="NCBIfam" id="NF002204">
    <property type="entry name" value="PRK01077.1"/>
    <property type="match status" value="1"/>
</dbReference>
<dbReference type="Pfam" id="PF07685">
    <property type="entry name" value="GATase_3"/>
    <property type="match status" value="1"/>
</dbReference>
<evidence type="ECO:0000256" key="4">
    <source>
        <dbReference type="ARBA" id="ARBA00022573"/>
    </source>
</evidence>
<keyword evidence="12" id="KW-0614">Plasmid</keyword>
<keyword evidence="8" id="KW-0460">Magnesium</keyword>
<dbReference type="GO" id="GO:0042242">
    <property type="term" value="F:cobyrinic acid a,c-diamide synthase activity"/>
    <property type="evidence" value="ECO:0007669"/>
    <property type="project" value="InterPro"/>
</dbReference>
<protein>
    <submittedName>
        <fullName evidence="12">Cobyrinate a,c-diamide synthase</fullName>
    </submittedName>
</protein>
<comment type="pathway">
    <text evidence="2">Cofactor biosynthesis; adenosylcobalamin biosynthesis.</text>
</comment>
<dbReference type="SUPFAM" id="SSF52317">
    <property type="entry name" value="Class I glutamine amidotransferase-like"/>
    <property type="match status" value="1"/>
</dbReference>
<comment type="cofactor">
    <cofactor evidence="1">
        <name>Mg(2+)</name>
        <dbReference type="ChEBI" id="CHEBI:18420"/>
    </cofactor>
</comment>
<evidence type="ECO:0000259" key="11">
    <source>
        <dbReference type="Pfam" id="PF07685"/>
    </source>
</evidence>
<name>A0A7G6VZN8_9SPHN</name>
<sequence length="430" mass="46369">MSAAAHCPALLVAAPASGQGKTSITAALARRHRDAGRRVRVFKCGPDFLDPMILERASGHPVHQLDLFMVGEDHCRRLLYDAAQDADIILVEGVMGLFDGDPSSSDIAVRFGLPVLAVIDGSAMAQSFGALVHGLASYRQDIAVDSVIANRIAGGRHADMLRESVKPPVRWLGALPRDTTFALPERYLGLLMAAEIPDLDSRISACAAALPDDALALPPPVAFPAPAPSPLPPMLQGRRIAIARDACFAFIYADNLAVLREMGAELRFFSPLAGEDLPECDALWLPGGYPELHAEVLAADRQWQRSIRRHHAMGKALLAECGGMMVCSEQLETADGPFPMLGLLPAQVIIQDRLGGLGLQEVDLRTGVLRGHSFHYSRIETDLIPLSRSRNPNGGRDEAVFSCGSLLASYVHFYFRSAPEATAMLFSARQ</sequence>
<keyword evidence="9" id="KW-0315">Glutamine amidotransferase</keyword>
<evidence type="ECO:0000259" key="10">
    <source>
        <dbReference type="Pfam" id="PF01656"/>
    </source>
</evidence>
<dbReference type="InterPro" id="IPR027417">
    <property type="entry name" value="P-loop_NTPase"/>
</dbReference>
<dbReference type="EMBL" id="CP060053">
    <property type="protein sequence ID" value="QNE07203.1"/>
    <property type="molecule type" value="Genomic_DNA"/>
</dbReference>
<dbReference type="CDD" id="cd03130">
    <property type="entry name" value="GATase1_CobB"/>
    <property type="match status" value="1"/>
</dbReference>
<evidence type="ECO:0000256" key="8">
    <source>
        <dbReference type="ARBA" id="ARBA00022842"/>
    </source>
</evidence>
<dbReference type="PANTHER" id="PTHR43873">
    <property type="entry name" value="COBYRINATE A,C-DIAMIDE SYNTHASE"/>
    <property type="match status" value="1"/>
</dbReference>
<evidence type="ECO:0000256" key="5">
    <source>
        <dbReference type="ARBA" id="ARBA00022598"/>
    </source>
</evidence>
<keyword evidence="4" id="KW-0169">Cobalamin biosynthesis</keyword>
<feature type="domain" description="CobB/CobQ-like glutamine amidotransferase" evidence="11">
    <location>
        <begin position="239"/>
        <end position="417"/>
    </location>
</feature>
<keyword evidence="5" id="KW-0436">Ligase</keyword>
<evidence type="ECO:0000313" key="12">
    <source>
        <dbReference type="EMBL" id="QNE07203.1"/>
    </source>
</evidence>
<dbReference type="InterPro" id="IPR002586">
    <property type="entry name" value="CobQ/CobB/MinD/ParA_Nub-bd_dom"/>
</dbReference>
<dbReference type="Proteomes" id="UP000515297">
    <property type="component" value="Plasmid plas1"/>
</dbReference>